<dbReference type="STRING" id="758803.SAMN05421803_104131"/>
<evidence type="ECO:0000256" key="1">
    <source>
        <dbReference type="SAM" id="MobiDB-lite"/>
    </source>
</evidence>
<proteinExistence type="predicted"/>
<accession>A0A1M6HCM6</accession>
<name>A0A1M6HCM6_9ACTN</name>
<dbReference type="Proteomes" id="UP000184452">
    <property type="component" value="Unassembled WGS sequence"/>
</dbReference>
<feature type="region of interest" description="Disordered" evidence="1">
    <location>
        <begin position="1"/>
        <end position="35"/>
    </location>
</feature>
<dbReference type="AlphaFoldDB" id="A0A1M6HCM6"/>
<gene>
    <name evidence="2" type="ORF">SAMN05421803_104131</name>
</gene>
<organism evidence="2 3">
    <name type="scientific">Nocardiopsis flavescens</name>
    <dbReference type="NCBI Taxonomy" id="758803"/>
    <lineage>
        <taxon>Bacteria</taxon>
        <taxon>Bacillati</taxon>
        <taxon>Actinomycetota</taxon>
        <taxon>Actinomycetes</taxon>
        <taxon>Streptosporangiales</taxon>
        <taxon>Nocardiopsidaceae</taxon>
        <taxon>Nocardiopsis</taxon>
    </lineage>
</organism>
<evidence type="ECO:0000313" key="3">
    <source>
        <dbReference type="Proteomes" id="UP000184452"/>
    </source>
</evidence>
<sequence>MSDHGTPHPARPAPSPAAPLRRDPRTKVRGAARAYDRPEVGTYAVAGATTGPARCA</sequence>
<keyword evidence="3" id="KW-1185">Reference proteome</keyword>
<protein>
    <submittedName>
        <fullName evidence="2">Uncharacterized protein</fullName>
    </submittedName>
</protein>
<reference evidence="2 3" key="1">
    <citation type="submission" date="2016-11" db="EMBL/GenBank/DDBJ databases">
        <authorList>
            <person name="Jaros S."/>
            <person name="Januszkiewicz K."/>
            <person name="Wedrychowicz H."/>
        </authorList>
    </citation>
    <scope>NUCLEOTIDE SEQUENCE [LARGE SCALE GENOMIC DNA]</scope>
    <source>
        <strain evidence="2 3">CGMCC 4.5723</strain>
    </source>
</reference>
<dbReference type="EMBL" id="FQZK01000004">
    <property type="protein sequence ID" value="SHJ19914.1"/>
    <property type="molecule type" value="Genomic_DNA"/>
</dbReference>
<evidence type="ECO:0000313" key="2">
    <source>
        <dbReference type="EMBL" id="SHJ19914.1"/>
    </source>
</evidence>